<feature type="domain" description="NAD-dependent epimerase/dehydratase" evidence="1">
    <location>
        <begin position="3"/>
        <end position="216"/>
    </location>
</feature>
<accession>A0ABP9RXN6</accession>
<dbReference type="Pfam" id="PF01370">
    <property type="entry name" value="Epimerase"/>
    <property type="match status" value="1"/>
</dbReference>
<proteinExistence type="predicted"/>
<dbReference type="EMBL" id="BAABJQ010000010">
    <property type="protein sequence ID" value="GAA5188153.1"/>
    <property type="molecule type" value="Genomic_DNA"/>
</dbReference>
<dbReference type="SUPFAM" id="SSF51735">
    <property type="entry name" value="NAD(P)-binding Rossmann-fold domains"/>
    <property type="match status" value="1"/>
</dbReference>
<dbReference type="InterPro" id="IPR051783">
    <property type="entry name" value="NAD(P)-dependent_oxidoreduct"/>
</dbReference>
<name>A0ABP9RXN6_9ACTN</name>
<evidence type="ECO:0000313" key="2">
    <source>
        <dbReference type="EMBL" id="GAA5188153.1"/>
    </source>
</evidence>
<evidence type="ECO:0000313" key="3">
    <source>
        <dbReference type="Proteomes" id="UP001501570"/>
    </source>
</evidence>
<dbReference type="Proteomes" id="UP001501570">
    <property type="component" value="Unassembled WGS sequence"/>
</dbReference>
<organism evidence="2 3">
    <name type="scientific">Rugosimonospora acidiphila</name>
    <dbReference type="NCBI Taxonomy" id="556531"/>
    <lineage>
        <taxon>Bacteria</taxon>
        <taxon>Bacillati</taxon>
        <taxon>Actinomycetota</taxon>
        <taxon>Actinomycetes</taxon>
        <taxon>Micromonosporales</taxon>
        <taxon>Micromonosporaceae</taxon>
        <taxon>Rugosimonospora</taxon>
    </lineage>
</organism>
<comment type="caution">
    <text evidence="2">The sequence shown here is derived from an EMBL/GenBank/DDBJ whole genome shotgun (WGS) entry which is preliminary data.</text>
</comment>
<reference evidence="3" key="1">
    <citation type="journal article" date="2019" name="Int. J. Syst. Evol. Microbiol.">
        <title>The Global Catalogue of Microorganisms (GCM) 10K type strain sequencing project: providing services to taxonomists for standard genome sequencing and annotation.</title>
        <authorList>
            <consortium name="The Broad Institute Genomics Platform"/>
            <consortium name="The Broad Institute Genome Sequencing Center for Infectious Disease"/>
            <person name="Wu L."/>
            <person name="Ma J."/>
        </authorList>
    </citation>
    <scope>NUCLEOTIDE SEQUENCE [LARGE SCALE GENOMIC DNA]</scope>
    <source>
        <strain evidence="3">JCM 18304</strain>
    </source>
</reference>
<dbReference type="PANTHER" id="PTHR48079:SF6">
    <property type="entry name" value="NAD(P)-BINDING DOMAIN-CONTAINING PROTEIN-RELATED"/>
    <property type="match status" value="1"/>
</dbReference>
<dbReference type="RefSeq" id="WP_345631308.1">
    <property type="nucleotide sequence ID" value="NZ_BAABJQ010000010.1"/>
</dbReference>
<dbReference type="Gene3D" id="3.40.50.720">
    <property type="entry name" value="NAD(P)-binding Rossmann-like Domain"/>
    <property type="match status" value="1"/>
</dbReference>
<dbReference type="CDD" id="cd05262">
    <property type="entry name" value="SDR_a7"/>
    <property type="match status" value="1"/>
</dbReference>
<keyword evidence="3" id="KW-1185">Reference proteome</keyword>
<gene>
    <name evidence="2" type="ORF">GCM10023322_38100</name>
</gene>
<dbReference type="InterPro" id="IPR036291">
    <property type="entry name" value="NAD(P)-bd_dom_sf"/>
</dbReference>
<dbReference type="PANTHER" id="PTHR48079">
    <property type="entry name" value="PROTEIN YEEZ"/>
    <property type="match status" value="1"/>
</dbReference>
<dbReference type="InterPro" id="IPR001509">
    <property type="entry name" value="Epimerase_deHydtase"/>
</dbReference>
<protein>
    <submittedName>
        <fullName evidence="2">SDR family oxidoreductase</fullName>
    </submittedName>
</protein>
<sequence>MRVFVTGASGHLGSAILPELLSAGHQVVGLARSDASAAAIEKLGADVCRGDLSDLDVLREQAAASDGVIHLAFRHDLMLSGDLAGAAEVDLAALKALADGLDGSGKPLVGTSGTAMLVVGGIVGRPGTERDVFPGGGYRIDGENFVAYLASRGVRSSIVRLAPTVHSSLDHHGFITAIIAAARHGGYAAYVGEGANRWPAVHTLDAANLYRLALEKAPGGSRLHAVADQGVPFAEIAAAVGRNLGIPVRSIGTEEATDYFGFLGPFAQLDNPTSAAITRELLGWTPTRPGLIADLDEGHYFQA</sequence>
<evidence type="ECO:0000259" key="1">
    <source>
        <dbReference type="Pfam" id="PF01370"/>
    </source>
</evidence>